<evidence type="ECO:0000313" key="1">
    <source>
        <dbReference type="EMBL" id="RDX67655.1"/>
    </source>
</evidence>
<dbReference type="OrthoDB" id="1095202at2759"/>
<dbReference type="AlphaFoldDB" id="A0A371ENM6"/>
<feature type="non-terminal residue" evidence="1">
    <location>
        <position position="1"/>
    </location>
</feature>
<dbReference type="STRING" id="157652.A0A371ENM6"/>
<sequence>MDIRMAYSCLLGKPWIHVVGTMTSSLYQKVKFIADQQLISVMGEKELMINTPLPIEYIEEDEETLETSFQALEIVGMTNVESKEGGPKPSRATIMEAKVLISNDFQPGKGLGKELEGITESVTLQENLGKSRLSYTRTEKEGGSVRRAQSRRWIQLDLYHYFTNI</sequence>
<protein>
    <recommendedName>
        <fullName evidence="3">G-patch domain-containing protein</fullName>
    </recommendedName>
</protein>
<name>A0A371ENM6_MUCPR</name>
<organism evidence="1 2">
    <name type="scientific">Mucuna pruriens</name>
    <name type="common">Velvet bean</name>
    <name type="synonym">Dolichos pruriens</name>
    <dbReference type="NCBI Taxonomy" id="157652"/>
    <lineage>
        <taxon>Eukaryota</taxon>
        <taxon>Viridiplantae</taxon>
        <taxon>Streptophyta</taxon>
        <taxon>Embryophyta</taxon>
        <taxon>Tracheophyta</taxon>
        <taxon>Spermatophyta</taxon>
        <taxon>Magnoliopsida</taxon>
        <taxon>eudicotyledons</taxon>
        <taxon>Gunneridae</taxon>
        <taxon>Pentapetalae</taxon>
        <taxon>rosids</taxon>
        <taxon>fabids</taxon>
        <taxon>Fabales</taxon>
        <taxon>Fabaceae</taxon>
        <taxon>Papilionoideae</taxon>
        <taxon>50 kb inversion clade</taxon>
        <taxon>NPAAA clade</taxon>
        <taxon>indigoferoid/millettioid clade</taxon>
        <taxon>Phaseoleae</taxon>
        <taxon>Mucuna</taxon>
    </lineage>
</organism>
<comment type="caution">
    <text evidence="1">The sequence shown here is derived from an EMBL/GenBank/DDBJ whole genome shotgun (WGS) entry which is preliminary data.</text>
</comment>
<evidence type="ECO:0000313" key="2">
    <source>
        <dbReference type="Proteomes" id="UP000257109"/>
    </source>
</evidence>
<dbReference type="PANTHER" id="PTHR32108:SF9">
    <property type="entry name" value="REVERSE TRANSCRIPTASE RNASE H-LIKE DOMAIN-CONTAINING PROTEIN"/>
    <property type="match status" value="1"/>
</dbReference>
<dbReference type="EMBL" id="QJKJ01012896">
    <property type="protein sequence ID" value="RDX67655.1"/>
    <property type="molecule type" value="Genomic_DNA"/>
</dbReference>
<dbReference type="PANTHER" id="PTHR32108">
    <property type="entry name" value="DNA-DIRECTED RNA POLYMERASE SUBUNIT ALPHA"/>
    <property type="match status" value="1"/>
</dbReference>
<dbReference type="Proteomes" id="UP000257109">
    <property type="component" value="Unassembled WGS sequence"/>
</dbReference>
<keyword evidence="2" id="KW-1185">Reference proteome</keyword>
<accession>A0A371ENM6</accession>
<proteinExistence type="predicted"/>
<evidence type="ECO:0008006" key="3">
    <source>
        <dbReference type="Google" id="ProtNLM"/>
    </source>
</evidence>
<gene>
    <name evidence="1" type="ORF">CR513_53436</name>
</gene>
<reference evidence="1" key="1">
    <citation type="submission" date="2018-05" db="EMBL/GenBank/DDBJ databases">
        <title>Draft genome of Mucuna pruriens seed.</title>
        <authorList>
            <person name="Nnadi N.E."/>
            <person name="Vos R."/>
            <person name="Hasami M.H."/>
            <person name="Devisetty U.K."/>
            <person name="Aguiy J.C."/>
        </authorList>
    </citation>
    <scope>NUCLEOTIDE SEQUENCE [LARGE SCALE GENOMIC DNA]</scope>
    <source>
        <strain evidence="1">JCA_2017</strain>
    </source>
</reference>